<dbReference type="EMBL" id="GL945436">
    <property type="protein sequence ID" value="EGO23183.1"/>
    <property type="molecule type" value="Genomic_DNA"/>
</dbReference>
<organism evidence="3">
    <name type="scientific">Serpula lacrymans var. lacrymans (strain S7.9)</name>
    <name type="common">Dry rot fungus</name>
    <dbReference type="NCBI Taxonomy" id="578457"/>
    <lineage>
        <taxon>Eukaryota</taxon>
        <taxon>Fungi</taxon>
        <taxon>Dikarya</taxon>
        <taxon>Basidiomycota</taxon>
        <taxon>Agaricomycotina</taxon>
        <taxon>Agaricomycetes</taxon>
        <taxon>Agaricomycetidae</taxon>
        <taxon>Boletales</taxon>
        <taxon>Coniophorineae</taxon>
        <taxon>Serpulaceae</taxon>
        <taxon>Serpula</taxon>
    </lineage>
</organism>
<dbReference type="Proteomes" id="UP000008064">
    <property type="component" value="Unassembled WGS sequence"/>
</dbReference>
<keyword evidence="1" id="KW-0812">Transmembrane</keyword>
<proteinExistence type="predicted"/>
<dbReference type="AlphaFoldDB" id="F8P205"/>
<reference evidence="3" key="1">
    <citation type="journal article" date="2011" name="Science">
        <title>The plant cell wall-decomposing machinery underlies the functional diversity of forest fungi.</title>
        <authorList>
            <person name="Eastwood D.C."/>
            <person name="Floudas D."/>
            <person name="Binder M."/>
            <person name="Majcherczyk A."/>
            <person name="Schneider P."/>
            <person name="Aerts A."/>
            <person name="Asiegbu F.O."/>
            <person name="Baker S.E."/>
            <person name="Barry K."/>
            <person name="Bendiksby M."/>
            <person name="Blumentritt M."/>
            <person name="Coutinho P.M."/>
            <person name="Cullen D."/>
            <person name="de Vries R.P."/>
            <person name="Gathman A."/>
            <person name="Goodell B."/>
            <person name="Henrissat B."/>
            <person name="Ihrmark K."/>
            <person name="Kauserud H."/>
            <person name="Kohler A."/>
            <person name="LaButti K."/>
            <person name="Lapidus A."/>
            <person name="Lavin J.L."/>
            <person name="Lee Y.-H."/>
            <person name="Lindquist E."/>
            <person name="Lilly W."/>
            <person name="Lucas S."/>
            <person name="Morin E."/>
            <person name="Murat C."/>
            <person name="Oguiza J.A."/>
            <person name="Park J."/>
            <person name="Pisabarro A.G."/>
            <person name="Riley R."/>
            <person name="Rosling A."/>
            <person name="Salamov A."/>
            <person name="Schmidt O."/>
            <person name="Schmutz J."/>
            <person name="Skrede I."/>
            <person name="Stenlid J."/>
            <person name="Wiebenga A."/>
            <person name="Xie X."/>
            <person name="Kuees U."/>
            <person name="Hibbett D.S."/>
            <person name="Hoffmeister D."/>
            <person name="Hoegberg N."/>
            <person name="Martin F."/>
            <person name="Grigoriev I.V."/>
            <person name="Watkinson S.C."/>
        </authorList>
    </citation>
    <scope>NUCLEOTIDE SEQUENCE [LARGE SCALE GENOMIC DNA]</scope>
    <source>
        <strain evidence="3">S7.9</strain>
    </source>
</reference>
<sequence length="231" mass="25136">MMLSQVFGGVLMMMRVYALYNRSRWLIYVLVVMGIALVAGGCVAIIPVAPAVPVNLPSIYIPSTGCGDPISSEQGVRLAGSWGSLLAFDTFIFSLTIWKTWRIGSVSGRNLINILMRDGAMYFAVMIMINIVSILAYLLPPLGLKGIITTTANALSGTMVSRMMLNIRDPHLTGYTISSLRTGDLPQVTTNYALEPMTVSSTSSVRVVTDDVIEDIGASDNIIEIPRERRQ</sequence>
<evidence type="ECO:0000313" key="3">
    <source>
        <dbReference type="Proteomes" id="UP000008064"/>
    </source>
</evidence>
<feature type="transmembrane region" description="Helical" evidence="1">
    <location>
        <begin position="25"/>
        <end position="49"/>
    </location>
</feature>
<dbReference type="OrthoDB" id="2686513at2759"/>
<dbReference type="RefSeq" id="XP_007320423.1">
    <property type="nucleotide sequence ID" value="XM_007320361.1"/>
</dbReference>
<keyword evidence="1" id="KW-1133">Transmembrane helix</keyword>
<evidence type="ECO:0000256" key="1">
    <source>
        <dbReference type="SAM" id="Phobius"/>
    </source>
</evidence>
<keyword evidence="1" id="KW-0472">Membrane</keyword>
<dbReference type="KEGG" id="sla:SERLADRAFT_472001"/>
<gene>
    <name evidence="2" type="ORF">SERLADRAFT_472001</name>
</gene>
<name>F8P205_SERL9</name>
<feature type="transmembrane region" description="Helical" evidence="1">
    <location>
        <begin position="119"/>
        <end position="140"/>
    </location>
</feature>
<feature type="transmembrane region" description="Helical" evidence="1">
    <location>
        <begin position="79"/>
        <end position="98"/>
    </location>
</feature>
<dbReference type="HOGENOM" id="CLU_035509_16_0_1"/>
<protein>
    <submittedName>
        <fullName evidence="2">Uncharacterized protein</fullName>
    </submittedName>
</protein>
<dbReference type="GeneID" id="18820055"/>
<evidence type="ECO:0000313" key="2">
    <source>
        <dbReference type="EMBL" id="EGO23183.1"/>
    </source>
</evidence>
<accession>F8P205</accession>